<protein>
    <submittedName>
        <fullName evidence="1">Uncharacterized protein</fullName>
    </submittedName>
</protein>
<name>A0AAU9PND5_9ASTR</name>
<dbReference type="Proteomes" id="UP001157418">
    <property type="component" value="Unassembled WGS sequence"/>
</dbReference>
<sequence length="83" mass="9569">MKIQYNITEVSGKRKEQHDNPLTPLLAGLLIRCGRGDPWSFKLRFNSKFEGSSSLVLKKKISLSHWRTPNFVLLINTVFLLKL</sequence>
<dbReference type="AlphaFoldDB" id="A0AAU9PND5"/>
<keyword evidence="2" id="KW-1185">Reference proteome</keyword>
<gene>
    <name evidence="1" type="ORF">LVIROSA_LOCUS36890</name>
</gene>
<dbReference type="EMBL" id="CAKMRJ010005745">
    <property type="protein sequence ID" value="CAH1451534.1"/>
    <property type="molecule type" value="Genomic_DNA"/>
</dbReference>
<accession>A0AAU9PND5</accession>
<comment type="caution">
    <text evidence="1">The sequence shown here is derived from an EMBL/GenBank/DDBJ whole genome shotgun (WGS) entry which is preliminary data.</text>
</comment>
<evidence type="ECO:0000313" key="1">
    <source>
        <dbReference type="EMBL" id="CAH1451534.1"/>
    </source>
</evidence>
<organism evidence="1 2">
    <name type="scientific">Lactuca virosa</name>
    <dbReference type="NCBI Taxonomy" id="75947"/>
    <lineage>
        <taxon>Eukaryota</taxon>
        <taxon>Viridiplantae</taxon>
        <taxon>Streptophyta</taxon>
        <taxon>Embryophyta</taxon>
        <taxon>Tracheophyta</taxon>
        <taxon>Spermatophyta</taxon>
        <taxon>Magnoliopsida</taxon>
        <taxon>eudicotyledons</taxon>
        <taxon>Gunneridae</taxon>
        <taxon>Pentapetalae</taxon>
        <taxon>asterids</taxon>
        <taxon>campanulids</taxon>
        <taxon>Asterales</taxon>
        <taxon>Asteraceae</taxon>
        <taxon>Cichorioideae</taxon>
        <taxon>Cichorieae</taxon>
        <taxon>Lactucinae</taxon>
        <taxon>Lactuca</taxon>
    </lineage>
</organism>
<proteinExistence type="predicted"/>
<reference evidence="1 2" key="1">
    <citation type="submission" date="2022-01" db="EMBL/GenBank/DDBJ databases">
        <authorList>
            <person name="Xiong W."/>
            <person name="Schranz E."/>
        </authorList>
    </citation>
    <scope>NUCLEOTIDE SEQUENCE [LARGE SCALE GENOMIC DNA]</scope>
</reference>
<evidence type="ECO:0000313" key="2">
    <source>
        <dbReference type="Proteomes" id="UP001157418"/>
    </source>
</evidence>